<evidence type="ECO:0000313" key="2">
    <source>
        <dbReference type="EMBL" id="KAJ3574535.1"/>
    </source>
</evidence>
<keyword evidence="3" id="KW-1185">Reference proteome</keyword>
<feature type="region of interest" description="Disordered" evidence="1">
    <location>
        <begin position="409"/>
        <end position="429"/>
    </location>
</feature>
<evidence type="ECO:0000313" key="3">
    <source>
        <dbReference type="Proteomes" id="UP001213000"/>
    </source>
</evidence>
<organism evidence="2 3">
    <name type="scientific">Leucocoprinus birnbaumii</name>
    <dbReference type="NCBI Taxonomy" id="56174"/>
    <lineage>
        <taxon>Eukaryota</taxon>
        <taxon>Fungi</taxon>
        <taxon>Dikarya</taxon>
        <taxon>Basidiomycota</taxon>
        <taxon>Agaricomycotina</taxon>
        <taxon>Agaricomycetes</taxon>
        <taxon>Agaricomycetidae</taxon>
        <taxon>Agaricales</taxon>
        <taxon>Agaricineae</taxon>
        <taxon>Agaricaceae</taxon>
        <taxon>Leucocoprinus</taxon>
    </lineage>
</organism>
<dbReference type="AlphaFoldDB" id="A0AAD5YUK8"/>
<accession>A0AAD5YUK8</accession>
<evidence type="ECO:0000256" key="1">
    <source>
        <dbReference type="SAM" id="MobiDB-lite"/>
    </source>
</evidence>
<dbReference type="EMBL" id="JANIEX010000065">
    <property type="protein sequence ID" value="KAJ3574535.1"/>
    <property type="molecule type" value="Genomic_DNA"/>
</dbReference>
<sequence>MNDKTNNRHKVDLEPRTTLDPKTVREIVVEKKRKKFRFFALAPRDAIGSPTPLIEYPKGIAGGKTIAQAPDKRKAADAAFVLCKLRNRLPLGAAPLRCKDVTLIRSNSAENLPLSIYIDHPPPPLMTTGQAQPASQQQQKQVRKPPFADWPTIKILTPPQGRFSLANDEWCITYCSQSVTGRIHGKEPYCRSLCVRKVFPHEVRNVIAFRKHKQVDSSGKAPYPLPAEGQAANLPRILGGKPPEDSDDPDYKPQPPQPPKTWDEGVYLWTGKGRMAAHDKLNSMSMDFERQRRVTEMKERRKEVWQDYQDSLRQKSQPQGEDVRMWVPNVPPRPYPETSSQSLLVPLPPDFPPFFERINKLLAPSVRVLGILRDSFKSGEQRQFAERIWEKAWTNEPFMLAGRAISNTYERWKEKDETADEEDDKKNSP</sequence>
<protein>
    <submittedName>
        <fullName evidence="2">Uncharacterized protein</fullName>
    </submittedName>
</protein>
<reference evidence="2" key="1">
    <citation type="submission" date="2022-07" db="EMBL/GenBank/DDBJ databases">
        <title>Genome Sequence of Leucocoprinus birnbaumii.</title>
        <authorList>
            <person name="Buettner E."/>
        </authorList>
    </citation>
    <scope>NUCLEOTIDE SEQUENCE</scope>
    <source>
        <strain evidence="2">VT141</strain>
    </source>
</reference>
<feature type="region of interest" description="Disordered" evidence="1">
    <location>
        <begin position="213"/>
        <end position="264"/>
    </location>
</feature>
<name>A0AAD5YUK8_9AGAR</name>
<proteinExistence type="predicted"/>
<gene>
    <name evidence="2" type="ORF">NP233_g1705</name>
</gene>
<comment type="caution">
    <text evidence="2">The sequence shown here is derived from an EMBL/GenBank/DDBJ whole genome shotgun (WGS) entry which is preliminary data.</text>
</comment>
<dbReference type="Proteomes" id="UP001213000">
    <property type="component" value="Unassembled WGS sequence"/>
</dbReference>